<accession>A0A1D2MZJ0</accession>
<evidence type="ECO:0000256" key="2">
    <source>
        <dbReference type="ARBA" id="ARBA00005988"/>
    </source>
</evidence>
<feature type="active site" description="Proton donor/acceptor" evidence="11">
    <location>
        <position position="344"/>
    </location>
</feature>
<evidence type="ECO:0000256" key="5">
    <source>
        <dbReference type="ARBA" id="ARBA00022723"/>
    </source>
</evidence>
<evidence type="ECO:0000256" key="9">
    <source>
        <dbReference type="ARBA" id="ARBA00023049"/>
    </source>
</evidence>
<dbReference type="AlphaFoldDB" id="A0A1D2MZJ0"/>
<keyword evidence="14" id="KW-1185">Reference proteome</keyword>
<dbReference type="PANTHER" id="PTHR11705:SF91">
    <property type="entry name" value="FI01817P-RELATED"/>
    <property type="match status" value="1"/>
</dbReference>
<keyword evidence="3 13" id="KW-0121">Carboxypeptidase</keyword>
<dbReference type="PRINTS" id="PR00765">
    <property type="entry name" value="CRBOXYPTASEA"/>
</dbReference>
<comment type="caution">
    <text evidence="13">The sequence shown here is derived from an EMBL/GenBank/DDBJ whole genome shotgun (WGS) entry which is preliminary data.</text>
</comment>
<evidence type="ECO:0000259" key="12">
    <source>
        <dbReference type="PROSITE" id="PS52035"/>
    </source>
</evidence>
<dbReference type="Gene3D" id="3.40.630.10">
    <property type="entry name" value="Zn peptidases"/>
    <property type="match status" value="1"/>
</dbReference>
<dbReference type="OMA" id="YHYPETL"/>
<protein>
    <submittedName>
        <fullName evidence="13">Carboxypeptidase B</fullName>
    </submittedName>
</protein>
<dbReference type="InterPro" id="IPR036990">
    <property type="entry name" value="M14A-like_propep"/>
</dbReference>
<reference evidence="13 14" key="1">
    <citation type="journal article" date="2016" name="Genome Biol. Evol.">
        <title>Gene Family Evolution Reflects Adaptation to Soil Environmental Stressors in the Genome of the Collembolan Orchesella cincta.</title>
        <authorList>
            <person name="Faddeeva-Vakhrusheva A."/>
            <person name="Derks M.F."/>
            <person name="Anvar S.Y."/>
            <person name="Agamennone V."/>
            <person name="Suring W."/>
            <person name="Smit S."/>
            <person name="van Straalen N.M."/>
            <person name="Roelofs D."/>
        </authorList>
    </citation>
    <scope>NUCLEOTIDE SEQUENCE [LARGE SCALE GENOMIC DNA]</scope>
    <source>
        <tissue evidence="13">Mixed pool</tissue>
    </source>
</reference>
<keyword evidence="4" id="KW-0645">Protease</keyword>
<dbReference type="GO" id="GO:0005615">
    <property type="term" value="C:extracellular space"/>
    <property type="evidence" value="ECO:0007669"/>
    <property type="project" value="TreeGrafter"/>
</dbReference>
<dbReference type="SUPFAM" id="SSF54897">
    <property type="entry name" value="Protease propeptides/inhibitors"/>
    <property type="match status" value="1"/>
</dbReference>
<dbReference type="InterPro" id="IPR000834">
    <property type="entry name" value="Peptidase_M14"/>
</dbReference>
<evidence type="ECO:0000313" key="14">
    <source>
        <dbReference type="Proteomes" id="UP000094527"/>
    </source>
</evidence>
<dbReference type="CDD" id="cd03860">
    <property type="entry name" value="M14_CP_A-B_like"/>
    <property type="match status" value="1"/>
</dbReference>
<comment type="cofactor">
    <cofactor evidence="1">
        <name>Zn(2+)</name>
        <dbReference type="ChEBI" id="CHEBI:29105"/>
    </cofactor>
</comment>
<evidence type="ECO:0000256" key="8">
    <source>
        <dbReference type="ARBA" id="ARBA00022833"/>
    </source>
</evidence>
<keyword evidence="7" id="KW-0378">Hydrolase</keyword>
<evidence type="ECO:0000256" key="7">
    <source>
        <dbReference type="ARBA" id="ARBA00022801"/>
    </source>
</evidence>
<dbReference type="FunFam" id="3.40.630.10:FF:000084">
    <property type="entry name" value="Carboxypeptidase B2"/>
    <property type="match status" value="1"/>
</dbReference>
<comment type="similarity">
    <text evidence="2 11">Belongs to the peptidase M14 family.</text>
</comment>
<dbReference type="PANTHER" id="PTHR11705">
    <property type="entry name" value="PROTEASE FAMILY M14 CARBOXYPEPTIDASE A,B"/>
    <property type="match status" value="1"/>
</dbReference>
<sequence length="396" mass="46313">MASQLMSVMVETEDQLKALMRLYDKEDFDFWGSPSMNESTNVLVTPDQRMKFTKYLDSFRLKGQVVIDDIYRVVRNQQKNLVKFKQANEMSWDAYHYPETLQSRYRNLVEVITIGYSYEEMPLQMLKISTGNSEQKFGIHAREWISPAVATYIINELVQNASINDDLFDTYDFYILPIINPDGYRHSCNYNRFWRKSRRSFSFLTDLVGCRGIDLNRNFAFHWKEWGAGFSPCSMIYAGSSAFSEPETRAIRDFVKTHSEINWKFYFSLHSFGQKWMTPWGYTKERPQDYDEMLRVANIGNDALYAVHGTKYRVGSIRETLYTASGTSSDWFKSIGVDYSYAIELRDYGLFGFLLPAYQIIPTSEEVWAGIRASLLDVRANEIIQRLTKINRLSYD</sequence>
<keyword evidence="10" id="KW-1015">Disulfide bond</keyword>
<dbReference type="Gene3D" id="3.30.70.340">
    <property type="entry name" value="Metallocarboxypeptidase-like"/>
    <property type="match status" value="1"/>
</dbReference>
<keyword evidence="5" id="KW-0479">Metal-binding</keyword>
<evidence type="ECO:0000256" key="11">
    <source>
        <dbReference type="PROSITE-ProRule" id="PRU01379"/>
    </source>
</evidence>
<evidence type="ECO:0000256" key="4">
    <source>
        <dbReference type="ARBA" id="ARBA00022670"/>
    </source>
</evidence>
<feature type="domain" description="Peptidase M14" evidence="12">
    <location>
        <begin position="86"/>
        <end position="378"/>
    </location>
</feature>
<evidence type="ECO:0000313" key="13">
    <source>
        <dbReference type="EMBL" id="ODM98456.1"/>
    </source>
</evidence>
<dbReference type="InterPro" id="IPR003146">
    <property type="entry name" value="M14A_act_pep"/>
</dbReference>
<dbReference type="SUPFAM" id="SSF53187">
    <property type="entry name" value="Zn-dependent exopeptidases"/>
    <property type="match status" value="1"/>
</dbReference>
<name>A0A1D2MZJ0_ORCCI</name>
<evidence type="ECO:0000256" key="3">
    <source>
        <dbReference type="ARBA" id="ARBA00022645"/>
    </source>
</evidence>
<dbReference type="GO" id="GO:0006508">
    <property type="term" value="P:proteolysis"/>
    <property type="evidence" value="ECO:0007669"/>
    <property type="project" value="UniProtKB-KW"/>
</dbReference>
<keyword evidence="6" id="KW-0732">Signal</keyword>
<gene>
    <name evidence="13" type="ORF">Ocin01_08227</name>
</gene>
<dbReference type="Pfam" id="PF00246">
    <property type="entry name" value="Peptidase_M14"/>
    <property type="match status" value="1"/>
</dbReference>
<dbReference type="Proteomes" id="UP000094527">
    <property type="component" value="Unassembled WGS sequence"/>
</dbReference>
<dbReference type="OrthoDB" id="3626597at2759"/>
<dbReference type="GO" id="GO:0008270">
    <property type="term" value="F:zinc ion binding"/>
    <property type="evidence" value="ECO:0007669"/>
    <property type="project" value="InterPro"/>
</dbReference>
<evidence type="ECO:0000256" key="1">
    <source>
        <dbReference type="ARBA" id="ARBA00001947"/>
    </source>
</evidence>
<keyword evidence="8" id="KW-0862">Zinc</keyword>
<keyword evidence="9" id="KW-0482">Metalloprotease</keyword>
<dbReference type="STRING" id="48709.A0A1D2MZJ0"/>
<evidence type="ECO:0000256" key="6">
    <source>
        <dbReference type="ARBA" id="ARBA00022729"/>
    </source>
</evidence>
<dbReference type="EMBL" id="LJIJ01000353">
    <property type="protein sequence ID" value="ODM98456.1"/>
    <property type="molecule type" value="Genomic_DNA"/>
</dbReference>
<dbReference type="GO" id="GO:0004181">
    <property type="term" value="F:metallocarboxypeptidase activity"/>
    <property type="evidence" value="ECO:0007669"/>
    <property type="project" value="InterPro"/>
</dbReference>
<dbReference type="PROSITE" id="PS52035">
    <property type="entry name" value="PEPTIDASE_M14"/>
    <property type="match status" value="1"/>
</dbReference>
<organism evidence="13 14">
    <name type="scientific">Orchesella cincta</name>
    <name type="common">Springtail</name>
    <name type="synonym">Podura cincta</name>
    <dbReference type="NCBI Taxonomy" id="48709"/>
    <lineage>
        <taxon>Eukaryota</taxon>
        <taxon>Metazoa</taxon>
        <taxon>Ecdysozoa</taxon>
        <taxon>Arthropoda</taxon>
        <taxon>Hexapoda</taxon>
        <taxon>Collembola</taxon>
        <taxon>Entomobryomorpha</taxon>
        <taxon>Entomobryoidea</taxon>
        <taxon>Orchesellidae</taxon>
        <taxon>Orchesellinae</taxon>
        <taxon>Orchesella</taxon>
    </lineage>
</organism>
<evidence type="ECO:0000256" key="10">
    <source>
        <dbReference type="ARBA" id="ARBA00023157"/>
    </source>
</evidence>
<dbReference type="Pfam" id="PF02244">
    <property type="entry name" value="Propep_M14"/>
    <property type="match status" value="1"/>
</dbReference>
<proteinExistence type="inferred from homology"/>
<dbReference type="SMART" id="SM00631">
    <property type="entry name" value="Zn_pept"/>
    <property type="match status" value="1"/>
</dbReference>